<gene>
    <name evidence="4" type="primary">ankX_2</name>
    <name evidence="4" type="ORF">AMURIS_02157</name>
</gene>
<dbReference type="Pfam" id="PF12796">
    <property type="entry name" value="Ank_2"/>
    <property type="match status" value="2"/>
</dbReference>
<dbReference type="SUPFAM" id="SSF48403">
    <property type="entry name" value="Ankyrin repeat"/>
    <property type="match status" value="1"/>
</dbReference>
<sequence>MFNNYGMEDHEILESAEEVCNGKLILSLEDLSFLLNRTIDLTFHQKVEDRLILGILREQISAADLDDDDEAEVIFEAIVRIQRGKMDDPAQALDIAAESGISFTETRYFNETAENLRDYLLSKTFSAEIVERMIRLEIDINQPLLNGCTPAYIAADRAFQPKSPWEDQEEELAKAAVFFSRESMEALNAFGTSAVHRAIRNHHVKMLQVMTAAGIDVNLSEDYPAVTGFSLLHTACLYGYPEIVSILTEAGADDTRLSGKEESPAHTALFCHYVTGSKRLTTEERAALIKALKHIDVPGKDGRTPMMTALTSSDYDIRRNLPPVFLEKGADVNHRDNDGNTPLTLGGDIDMVKALVEAGADVNARNSNGDTPLHRALEEGRIREAKYLLRKGADYNVPNNSQVTPIQIAVEKGMDEVLQLME</sequence>
<protein>
    <submittedName>
        <fullName evidence="4">Phosphocholine transferase AnkX</fullName>
        <ecNumber evidence="4">2.7.1.-</ecNumber>
    </submittedName>
</protein>
<feature type="repeat" description="ANK" evidence="3">
    <location>
        <begin position="190"/>
        <end position="222"/>
    </location>
</feature>
<dbReference type="Gene3D" id="1.25.40.20">
    <property type="entry name" value="Ankyrin repeat-containing domain"/>
    <property type="match status" value="2"/>
</dbReference>
<dbReference type="InterPro" id="IPR002110">
    <property type="entry name" value="Ankyrin_rpt"/>
</dbReference>
<keyword evidence="4" id="KW-0808">Transferase</keyword>
<keyword evidence="5" id="KW-1185">Reference proteome</keyword>
<dbReference type="PRINTS" id="PR01415">
    <property type="entry name" value="ANKYRIN"/>
</dbReference>
<reference evidence="4 5" key="1">
    <citation type="submission" date="2018-01" db="EMBL/GenBank/DDBJ databases">
        <authorList>
            <person name="Gaut B.S."/>
            <person name="Morton B.R."/>
            <person name="Clegg M.T."/>
            <person name="Duvall M.R."/>
        </authorList>
    </citation>
    <scope>NUCLEOTIDE SEQUENCE [LARGE SCALE GENOMIC DNA]</scope>
    <source>
        <strain evidence="4">GP69</strain>
    </source>
</reference>
<dbReference type="Proteomes" id="UP000236311">
    <property type="component" value="Unassembled WGS sequence"/>
</dbReference>
<keyword evidence="2 3" id="KW-0040">ANK repeat</keyword>
<dbReference type="EMBL" id="OFSM01000010">
    <property type="protein sequence ID" value="SOY29437.1"/>
    <property type="molecule type" value="Genomic_DNA"/>
</dbReference>
<evidence type="ECO:0000313" key="5">
    <source>
        <dbReference type="Proteomes" id="UP000236311"/>
    </source>
</evidence>
<feature type="repeat" description="ANK" evidence="3">
    <location>
        <begin position="347"/>
        <end position="367"/>
    </location>
</feature>
<dbReference type="PROSITE" id="PS50297">
    <property type="entry name" value="ANK_REP_REGION"/>
    <property type="match status" value="3"/>
</dbReference>
<accession>A0A2K4ZG43</accession>
<dbReference type="EC" id="2.7.1.-" evidence="4"/>
<feature type="repeat" description="ANK" evidence="3">
    <location>
        <begin position="368"/>
        <end position="400"/>
    </location>
</feature>
<name>A0A2K4ZG43_9FIRM</name>
<dbReference type="SMART" id="SM00248">
    <property type="entry name" value="ANK"/>
    <property type="match status" value="6"/>
</dbReference>
<dbReference type="InterPro" id="IPR036770">
    <property type="entry name" value="Ankyrin_rpt-contain_sf"/>
</dbReference>
<evidence type="ECO:0000313" key="4">
    <source>
        <dbReference type="EMBL" id="SOY29437.1"/>
    </source>
</evidence>
<organism evidence="4 5">
    <name type="scientific">Acetatifactor muris</name>
    <dbReference type="NCBI Taxonomy" id="879566"/>
    <lineage>
        <taxon>Bacteria</taxon>
        <taxon>Bacillati</taxon>
        <taxon>Bacillota</taxon>
        <taxon>Clostridia</taxon>
        <taxon>Lachnospirales</taxon>
        <taxon>Lachnospiraceae</taxon>
        <taxon>Acetatifactor</taxon>
    </lineage>
</organism>
<dbReference type="PANTHER" id="PTHR24198">
    <property type="entry name" value="ANKYRIN REPEAT AND PROTEIN KINASE DOMAIN-CONTAINING PROTEIN"/>
    <property type="match status" value="1"/>
</dbReference>
<feature type="repeat" description="ANK" evidence="3">
    <location>
        <begin position="301"/>
        <end position="337"/>
    </location>
</feature>
<keyword evidence="1" id="KW-0677">Repeat</keyword>
<dbReference type="PANTHER" id="PTHR24198:SF165">
    <property type="entry name" value="ANKYRIN REPEAT-CONTAINING PROTEIN-RELATED"/>
    <property type="match status" value="1"/>
</dbReference>
<dbReference type="RefSeq" id="WP_103239546.1">
    <property type="nucleotide sequence ID" value="NZ_JANJZD010000001.1"/>
</dbReference>
<dbReference type="PROSITE" id="PS50088">
    <property type="entry name" value="ANK_REPEAT"/>
    <property type="match status" value="5"/>
</dbReference>
<evidence type="ECO:0000256" key="1">
    <source>
        <dbReference type="ARBA" id="ARBA00022737"/>
    </source>
</evidence>
<proteinExistence type="predicted"/>
<feature type="repeat" description="ANK" evidence="3">
    <location>
        <begin position="227"/>
        <end position="253"/>
    </location>
</feature>
<dbReference type="AlphaFoldDB" id="A0A2K4ZG43"/>
<evidence type="ECO:0000256" key="2">
    <source>
        <dbReference type="ARBA" id="ARBA00023043"/>
    </source>
</evidence>
<dbReference type="GO" id="GO:0016740">
    <property type="term" value="F:transferase activity"/>
    <property type="evidence" value="ECO:0007669"/>
    <property type="project" value="UniProtKB-KW"/>
</dbReference>
<dbReference type="OrthoDB" id="9812708at2"/>
<evidence type="ECO:0000256" key="3">
    <source>
        <dbReference type="PROSITE-ProRule" id="PRU00023"/>
    </source>
</evidence>